<evidence type="ECO:0000313" key="1">
    <source>
        <dbReference type="EMBL" id="SVC25121.1"/>
    </source>
</evidence>
<proteinExistence type="predicted"/>
<name>A0A382KR43_9ZZZZ</name>
<dbReference type="EMBL" id="UINC01081354">
    <property type="protein sequence ID" value="SVC25121.1"/>
    <property type="molecule type" value="Genomic_DNA"/>
</dbReference>
<protein>
    <submittedName>
        <fullName evidence="1">Uncharacterized protein</fullName>
    </submittedName>
</protein>
<accession>A0A382KR43</accession>
<organism evidence="1">
    <name type="scientific">marine metagenome</name>
    <dbReference type="NCBI Taxonomy" id="408172"/>
    <lineage>
        <taxon>unclassified sequences</taxon>
        <taxon>metagenomes</taxon>
        <taxon>ecological metagenomes</taxon>
    </lineage>
</organism>
<gene>
    <name evidence="1" type="ORF">METZ01_LOCUS277975</name>
</gene>
<reference evidence="1" key="1">
    <citation type="submission" date="2018-05" db="EMBL/GenBank/DDBJ databases">
        <authorList>
            <person name="Lanie J.A."/>
            <person name="Ng W.-L."/>
            <person name="Kazmierczak K.M."/>
            <person name="Andrzejewski T.M."/>
            <person name="Davidsen T.M."/>
            <person name="Wayne K.J."/>
            <person name="Tettelin H."/>
            <person name="Glass J.I."/>
            <person name="Rusch D."/>
            <person name="Podicherti R."/>
            <person name="Tsui H.-C.T."/>
            <person name="Winkler M.E."/>
        </authorList>
    </citation>
    <scope>NUCLEOTIDE SEQUENCE</scope>
</reference>
<sequence length="40" mass="4420">MSVIASKISMLNLNFYLSPPVDKKKTIATLNILVVKPTKC</sequence>
<dbReference type="AlphaFoldDB" id="A0A382KR43"/>